<name>A0A2I0B7A3_9ASPA</name>
<dbReference type="AlphaFoldDB" id="A0A2I0B7A3"/>
<dbReference type="PIRSF" id="PIRSF000641">
    <property type="entry name" value="SRK"/>
    <property type="match status" value="1"/>
</dbReference>
<comment type="similarity">
    <text evidence="14">Belongs to the protein kinase superfamily. Ser/Thr protein kinase family.</text>
</comment>
<dbReference type="PROSITE" id="PS50927">
    <property type="entry name" value="BULB_LECTIN"/>
    <property type="match status" value="1"/>
</dbReference>
<dbReference type="GO" id="GO:0030246">
    <property type="term" value="F:carbohydrate binding"/>
    <property type="evidence" value="ECO:0007669"/>
    <property type="project" value="UniProtKB-KW"/>
</dbReference>
<dbReference type="CDD" id="cd00054">
    <property type="entry name" value="EGF_CA"/>
    <property type="match status" value="1"/>
</dbReference>
<evidence type="ECO:0000313" key="22">
    <source>
        <dbReference type="Proteomes" id="UP000236161"/>
    </source>
</evidence>
<evidence type="ECO:0000256" key="7">
    <source>
        <dbReference type="ARBA" id="ARBA00022741"/>
    </source>
</evidence>
<dbReference type="InterPro" id="IPR003609">
    <property type="entry name" value="Pan_app"/>
</dbReference>
<dbReference type="Pfam" id="PF08276">
    <property type="entry name" value="PAN_2"/>
    <property type="match status" value="1"/>
</dbReference>
<dbReference type="SMART" id="SM00108">
    <property type="entry name" value="B_lectin"/>
    <property type="match status" value="1"/>
</dbReference>
<evidence type="ECO:0000256" key="10">
    <source>
        <dbReference type="ARBA" id="ARBA00023157"/>
    </source>
</evidence>
<dbReference type="SMART" id="SM00473">
    <property type="entry name" value="PAN_AP"/>
    <property type="match status" value="1"/>
</dbReference>
<sequence>MKSLLLCGLLFFAALPSSGGAASSLGPGQSLADGATIVSPGGVFELGFFSPGRSNNRYVGIWYHNFPTTTILWVANRENPVVSGSGSIAVATDGNLVVLDGGRRVLWSSNVSSLSSPESTAELLDTGDLLLNNSGELAWQSFDHPSDAYLPGMKVGLDLITGVNHVFTSWRSTDDPAQGNFTLGIAPDLSTQIFVWDSGKPRWRSGRWNGQVFIGIQNMVPTYIYGFKLNNFEQEKKMYFYYDEFNSSHLYVLMPDGVVRHLVWGERTKSWYQFWAQPVTECEIYNRCGNFAGCVDGEDGRSPACSCLKGYVPAANGTAGGCVRRMPLQCEKNSSSGSGEPDGFYLMQGVKLPDLSDWDSDSLNASQCEKSCLRNCSCKAYSFVTGIGCLIWARDLMDIHIFSGGGGGGNDLFLRLAGSEFDVKVKSRLYVIVIVVLLTVGFSAGSACLWRKCKKRVDESLCRRSRAAAVVDEGGGADRSRGFSAVIDVHGPEKREKSHDVALFSFETIARATKSFSPANMLGEGGFGPVYKGVLPGGQEIAVKRLSGSSGQGMDELKNEVLLVAELQHRNLVKLLGFCIRREHKILVYEYMPNRSLDSLLFDPCKQQLLNWKTRYSIIEGIARGLLYLHRDSRLRIIHRDLKASNVLLDKEMNPKISDFGMARIFGVDSHESATKRVVGTYGYMSPEYAMQGFFSVKSDVYSFGILLMEIISGKRNSSYYNPELSLNLIGYAWKAWNEDKVTELVDPGMKGSWSMREVSRCLNVGLLCVQDRANDRPTMASVMSMLEGENGVHPTPREPRFAADVSPCERGSSSFNQNIVSTNASITMLMGR</sequence>
<dbReference type="GO" id="GO:0048544">
    <property type="term" value="P:recognition of pollen"/>
    <property type="evidence" value="ECO:0007669"/>
    <property type="project" value="InterPro"/>
</dbReference>
<evidence type="ECO:0000256" key="13">
    <source>
        <dbReference type="ARBA" id="ARBA00048679"/>
    </source>
</evidence>
<dbReference type="Pfam" id="PF00954">
    <property type="entry name" value="S_locus_glycop"/>
    <property type="match status" value="1"/>
</dbReference>
<evidence type="ECO:0000256" key="6">
    <source>
        <dbReference type="ARBA" id="ARBA00022729"/>
    </source>
</evidence>
<dbReference type="PROSITE" id="PS50026">
    <property type="entry name" value="EGF_3"/>
    <property type="match status" value="1"/>
</dbReference>
<dbReference type="InterPro" id="IPR008271">
    <property type="entry name" value="Ser/Thr_kinase_AS"/>
</dbReference>
<dbReference type="PROSITE" id="PS50011">
    <property type="entry name" value="PROTEIN_KINASE_DOM"/>
    <property type="match status" value="1"/>
</dbReference>
<dbReference type="OrthoDB" id="1910371at2759"/>
<dbReference type="Gene3D" id="3.30.200.20">
    <property type="entry name" value="Phosphorylase Kinase, domain 1"/>
    <property type="match status" value="1"/>
</dbReference>
<gene>
    <name evidence="21" type="primary">B120</name>
    <name evidence="21" type="ORF">AXF42_Ash016971</name>
</gene>
<feature type="domain" description="Apple" evidence="20">
    <location>
        <begin position="330"/>
        <end position="417"/>
    </location>
</feature>
<feature type="chain" id="PRO_5014191723" description="Receptor-like serine/threonine-protein kinase" evidence="16">
    <location>
        <begin position="22"/>
        <end position="833"/>
    </location>
</feature>
<dbReference type="SMART" id="SM00220">
    <property type="entry name" value="S_TKc"/>
    <property type="match status" value="1"/>
</dbReference>
<dbReference type="PANTHER" id="PTHR27002">
    <property type="entry name" value="RECEPTOR-LIKE SERINE/THREONINE-PROTEIN KINASE SD1-8"/>
    <property type="match status" value="1"/>
</dbReference>
<dbReference type="EMBL" id="KZ451907">
    <property type="protein sequence ID" value="PKA63687.1"/>
    <property type="molecule type" value="Genomic_DNA"/>
</dbReference>
<accession>A0A2I0B7A3</accession>
<evidence type="ECO:0000256" key="1">
    <source>
        <dbReference type="ARBA" id="ARBA00004251"/>
    </source>
</evidence>
<dbReference type="CDD" id="cd01098">
    <property type="entry name" value="PAN_AP_plant"/>
    <property type="match status" value="1"/>
</dbReference>
<dbReference type="PROSITE" id="PS50948">
    <property type="entry name" value="PAN"/>
    <property type="match status" value="1"/>
</dbReference>
<dbReference type="PANTHER" id="PTHR27002:SF181">
    <property type="entry name" value="RECEPTOR-LIKE SERINE_THREONINE-PROTEIN KINASE"/>
    <property type="match status" value="1"/>
</dbReference>
<evidence type="ECO:0000259" key="20">
    <source>
        <dbReference type="PROSITE" id="PS50948"/>
    </source>
</evidence>
<dbReference type="GO" id="GO:0005886">
    <property type="term" value="C:plasma membrane"/>
    <property type="evidence" value="ECO:0007669"/>
    <property type="project" value="UniProtKB-SubCell"/>
</dbReference>
<evidence type="ECO:0000256" key="9">
    <source>
        <dbReference type="ARBA" id="ARBA00022840"/>
    </source>
</evidence>
<evidence type="ECO:0000256" key="5">
    <source>
        <dbReference type="ARBA" id="ARBA00022679"/>
    </source>
</evidence>
<dbReference type="InterPro" id="IPR001245">
    <property type="entry name" value="Ser-Thr/Tyr_kinase_cat_dom"/>
</dbReference>
<evidence type="ECO:0000256" key="16">
    <source>
        <dbReference type="SAM" id="SignalP"/>
    </source>
</evidence>
<keyword evidence="5 14" id="KW-0808">Transferase</keyword>
<dbReference type="InterPro" id="IPR024171">
    <property type="entry name" value="SRK-like_kinase"/>
</dbReference>
<evidence type="ECO:0000256" key="3">
    <source>
        <dbReference type="ARBA" id="ARBA00022527"/>
    </source>
</evidence>
<keyword evidence="2" id="KW-1003">Cell membrane</keyword>
<evidence type="ECO:0000256" key="11">
    <source>
        <dbReference type="ARBA" id="ARBA00023180"/>
    </source>
</evidence>
<evidence type="ECO:0000256" key="4">
    <source>
        <dbReference type="ARBA" id="ARBA00022536"/>
    </source>
</evidence>
<dbReference type="Pfam" id="PF01453">
    <property type="entry name" value="B_lectin"/>
    <property type="match status" value="1"/>
</dbReference>
<evidence type="ECO:0000256" key="15">
    <source>
        <dbReference type="PROSITE-ProRule" id="PRU00076"/>
    </source>
</evidence>
<keyword evidence="21" id="KW-0675">Receptor</keyword>
<comment type="catalytic activity">
    <reaction evidence="13 14">
        <text>L-seryl-[protein] + ATP = O-phospho-L-seryl-[protein] + ADP + H(+)</text>
        <dbReference type="Rhea" id="RHEA:17989"/>
        <dbReference type="Rhea" id="RHEA-COMP:9863"/>
        <dbReference type="Rhea" id="RHEA-COMP:11604"/>
        <dbReference type="ChEBI" id="CHEBI:15378"/>
        <dbReference type="ChEBI" id="CHEBI:29999"/>
        <dbReference type="ChEBI" id="CHEBI:30616"/>
        <dbReference type="ChEBI" id="CHEBI:83421"/>
        <dbReference type="ChEBI" id="CHEBI:456216"/>
        <dbReference type="EC" id="2.7.11.1"/>
    </reaction>
</comment>
<dbReference type="InterPro" id="IPR000719">
    <property type="entry name" value="Prot_kinase_dom"/>
</dbReference>
<reference evidence="21 22" key="1">
    <citation type="journal article" date="2017" name="Nature">
        <title>The Apostasia genome and the evolution of orchids.</title>
        <authorList>
            <person name="Zhang G.Q."/>
            <person name="Liu K.W."/>
            <person name="Li Z."/>
            <person name="Lohaus R."/>
            <person name="Hsiao Y.Y."/>
            <person name="Niu S.C."/>
            <person name="Wang J.Y."/>
            <person name="Lin Y.C."/>
            <person name="Xu Q."/>
            <person name="Chen L.J."/>
            <person name="Yoshida K."/>
            <person name="Fujiwara S."/>
            <person name="Wang Z.W."/>
            <person name="Zhang Y.Q."/>
            <person name="Mitsuda N."/>
            <person name="Wang M."/>
            <person name="Liu G.H."/>
            <person name="Pecoraro L."/>
            <person name="Huang H.X."/>
            <person name="Xiao X.J."/>
            <person name="Lin M."/>
            <person name="Wu X.Y."/>
            <person name="Wu W.L."/>
            <person name="Chen Y.Y."/>
            <person name="Chang S.B."/>
            <person name="Sakamoto S."/>
            <person name="Ohme-Takagi M."/>
            <person name="Yagi M."/>
            <person name="Zeng S.J."/>
            <person name="Shen C.Y."/>
            <person name="Yeh C.M."/>
            <person name="Luo Y.B."/>
            <person name="Tsai W.C."/>
            <person name="Van de Peer Y."/>
            <person name="Liu Z.J."/>
        </authorList>
    </citation>
    <scope>NUCLEOTIDE SEQUENCE [LARGE SCALE GENOMIC DNA]</scope>
    <source>
        <strain evidence="22">cv. Shenzhen</strain>
        <tissue evidence="21">Stem</tissue>
    </source>
</reference>
<keyword evidence="9 14" id="KW-0067">ATP-binding</keyword>
<feature type="domain" description="EGF-like" evidence="18">
    <location>
        <begin position="278"/>
        <end position="317"/>
    </location>
</feature>
<dbReference type="Gene3D" id="1.10.510.10">
    <property type="entry name" value="Transferase(Phosphotransferase) domain 1"/>
    <property type="match status" value="1"/>
</dbReference>
<comment type="subcellular location">
    <subcellularLocation>
        <location evidence="1">Cell membrane</location>
        <topology evidence="1">Single-pass type I membrane protein</topology>
    </subcellularLocation>
</comment>
<evidence type="ECO:0000259" key="18">
    <source>
        <dbReference type="PROSITE" id="PS50026"/>
    </source>
</evidence>
<dbReference type="InterPro" id="IPR000742">
    <property type="entry name" value="EGF"/>
</dbReference>
<feature type="domain" description="Bulb-type lectin" evidence="19">
    <location>
        <begin position="22"/>
        <end position="144"/>
    </location>
</feature>
<dbReference type="InterPro" id="IPR011009">
    <property type="entry name" value="Kinase-like_dom_sf"/>
</dbReference>
<keyword evidence="22" id="KW-1185">Reference proteome</keyword>
<keyword evidence="6 16" id="KW-0732">Signal</keyword>
<evidence type="ECO:0000259" key="19">
    <source>
        <dbReference type="PROSITE" id="PS50927"/>
    </source>
</evidence>
<keyword evidence="8 14" id="KW-0418">Kinase</keyword>
<evidence type="ECO:0000256" key="14">
    <source>
        <dbReference type="PIRNR" id="PIRNR000641"/>
    </source>
</evidence>
<feature type="disulfide bond" evidence="15">
    <location>
        <begin position="288"/>
        <end position="305"/>
    </location>
</feature>
<dbReference type="SUPFAM" id="SSF51110">
    <property type="entry name" value="alpha-D-mannose-specific plant lectins"/>
    <property type="match status" value="1"/>
</dbReference>
<dbReference type="Gene3D" id="2.90.10.30">
    <property type="match status" value="1"/>
</dbReference>
<evidence type="ECO:0000259" key="17">
    <source>
        <dbReference type="PROSITE" id="PS50011"/>
    </source>
</evidence>
<dbReference type="GO" id="GO:0051707">
    <property type="term" value="P:response to other organism"/>
    <property type="evidence" value="ECO:0007669"/>
    <property type="project" value="UniProtKB-ARBA"/>
</dbReference>
<keyword evidence="4 15" id="KW-0245">EGF-like domain</keyword>
<dbReference type="GO" id="GO:0005524">
    <property type="term" value="F:ATP binding"/>
    <property type="evidence" value="ECO:0007669"/>
    <property type="project" value="UniProtKB-KW"/>
</dbReference>
<feature type="signal peptide" evidence="16">
    <location>
        <begin position="1"/>
        <end position="21"/>
    </location>
</feature>
<evidence type="ECO:0000256" key="12">
    <source>
        <dbReference type="ARBA" id="ARBA00047899"/>
    </source>
</evidence>
<dbReference type="InterPro" id="IPR001480">
    <property type="entry name" value="Bulb-type_lectin_dom"/>
</dbReference>
<dbReference type="InterPro" id="IPR000858">
    <property type="entry name" value="S_locus_glycoprot_dom"/>
</dbReference>
<dbReference type="GO" id="GO:0106310">
    <property type="term" value="F:protein serine kinase activity"/>
    <property type="evidence" value="ECO:0007669"/>
    <property type="project" value="RHEA"/>
</dbReference>
<keyword evidence="2" id="KW-0472">Membrane</keyword>
<keyword evidence="7 14" id="KW-0547">Nucleotide-binding</keyword>
<keyword evidence="21" id="KW-0430">Lectin</keyword>
<dbReference type="FunFam" id="3.30.200.20:FF:000195">
    <property type="entry name" value="G-type lectin S-receptor-like serine/threonine-protein kinase"/>
    <property type="match status" value="1"/>
</dbReference>
<evidence type="ECO:0000256" key="2">
    <source>
        <dbReference type="ARBA" id="ARBA00022475"/>
    </source>
</evidence>
<dbReference type="SUPFAM" id="SSF56112">
    <property type="entry name" value="Protein kinase-like (PK-like)"/>
    <property type="match status" value="1"/>
</dbReference>
<protein>
    <recommendedName>
        <fullName evidence="14">Receptor-like serine/threonine-protein kinase</fullName>
        <ecNumber evidence="14">2.7.11.1</ecNumber>
    </recommendedName>
</protein>
<evidence type="ECO:0000313" key="21">
    <source>
        <dbReference type="EMBL" id="PKA63687.1"/>
    </source>
</evidence>
<comment type="catalytic activity">
    <reaction evidence="12 14">
        <text>L-threonyl-[protein] + ATP = O-phospho-L-threonyl-[protein] + ADP + H(+)</text>
        <dbReference type="Rhea" id="RHEA:46608"/>
        <dbReference type="Rhea" id="RHEA-COMP:11060"/>
        <dbReference type="Rhea" id="RHEA-COMP:11605"/>
        <dbReference type="ChEBI" id="CHEBI:15378"/>
        <dbReference type="ChEBI" id="CHEBI:30013"/>
        <dbReference type="ChEBI" id="CHEBI:30616"/>
        <dbReference type="ChEBI" id="CHEBI:61977"/>
        <dbReference type="ChEBI" id="CHEBI:456216"/>
        <dbReference type="EC" id="2.7.11.1"/>
    </reaction>
</comment>
<dbReference type="Pfam" id="PF07714">
    <property type="entry name" value="PK_Tyr_Ser-Thr"/>
    <property type="match status" value="1"/>
</dbReference>
<dbReference type="PROSITE" id="PS00108">
    <property type="entry name" value="PROTEIN_KINASE_ST"/>
    <property type="match status" value="1"/>
</dbReference>
<dbReference type="GO" id="GO:0004674">
    <property type="term" value="F:protein serine/threonine kinase activity"/>
    <property type="evidence" value="ECO:0007669"/>
    <property type="project" value="UniProtKB-KW"/>
</dbReference>
<dbReference type="EC" id="2.7.11.1" evidence="14"/>
<evidence type="ECO:0000256" key="8">
    <source>
        <dbReference type="ARBA" id="ARBA00022777"/>
    </source>
</evidence>
<organism evidence="21 22">
    <name type="scientific">Apostasia shenzhenica</name>
    <dbReference type="NCBI Taxonomy" id="1088818"/>
    <lineage>
        <taxon>Eukaryota</taxon>
        <taxon>Viridiplantae</taxon>
        <taxon>Streptophyta</taxon>
        <taxon>Embryophyta</taxon>
        <taxon>Tracheophyta</taxon>
        <taxon>Spermatophyta</taxon>
        <taxon>Magnoliopsida</taxon>
        <taxon>Liliopsida</taxon>
        <taxon>Asparagales</taxon>
        <taxon>Orchidaceae</taxon>
        <taxon>Apostasioideae</taxon>
        <taxon>Apostasia</taxon>
    </lineage>
</organism>
<dbReference type="STRING" id="1088818.A0A2I0B7A3"/>
<dbReference type="CDD" id="cd14066">
    <property type="entry name" value="STKc_IRAK"/>
    <property type="match status" value="1"/>
</dbReference>
<proteinExistence type="inferred from homology"/>
<feature type="domain" description="Protein kinase" evidence="17">
    <location>
        <begin position="516"/>
        <end position="797"/>
    </location>
</feature>
<dbReference type="FunFam" id="2.90.10.10:FF:000005">
    <property type="entry name" value="G-type lectin S-receptor-like serine/threonine-protein kinase"/>
    <property type="match status" value="1"/>
</dbReference>
<keyword evidence="3 14" id="KW-0723">Serine/threonine-protein kinase</keyword>
<dbReference type="FunFam" id="1.10.510.10:FF:000060">
    <property type="entry name" value="G-type lectin S-receptor-like serine/threonine-protein kinase"/>
    <property type="match status" value="1"/>
</dbReference>
<dbReference type="Proteomes" id="UP000236161">
    <property type="component" value="Unassembled WGS sequence"/>
</dbReference>
<dbReference type="InterPro" id="IPR036426">
    <property type="entry name" value="Bulb-type_lectin_dom_sf"/>
</dbReference>
<keyword evidence="10 15" id="KW-1015">Disulfide bond</keyword>
<dbReference type="CDD" id="cd00028">
    <property type="entry name" value="B_lectin"/>
    <property type="match status" value="1"/>
</dbReference>
<keyword evidence="11" id="KW-0325">Glycoprotein</keyword>
<comment type="caution">
    <text evidence="15">Lacks conserved residue(s) required for the propagation of feature annotation.</text>
</comment>